<gene>
    <name evidence="1" type="ORF">ACCAA_270009</name>
</gene>
<reference evidence="1 2" key="1">
    <citation type="submission" date="2016-06" db="EMBL/GenBank/DDBJ databases">
        <authorList>
            <person name="Kjaerup R.B."/>
            <person name="Dalgaard T.S."/>
            <person name="Juul-Madsen H.R."/>
        </authorList>
    </citation>
    <scope>NUCLEOTIDE SEQUENCE [LARGE SCALE GENOMIC DNA]</scope>
    <source>
        <strain evidence="1">3</strain>
    </source>
</reference>
<accession>A0A1A8XKQ2</accession>
<protein>
    <submittedName>
        <fullName evidence="1">Uncharacterized protein</fullName>
    </submittedName>
</protein>
<keyword evidence="2" id="KW-1185">Reference proteome</keyword>
<dbReference type="STRING" id="1860102.ACCAA_270009"/>
<dbReference type="Proteomes" id="UP000199169">
    <property type="component" value="Unassembled WGS sequence"/>
</dbReference>
<dbReference type="AlphaFoldDB" id="A0A1A8XKQ2"/>
<dbReference type="EMBL" id="FLQX01000102">
    <property type="protein sequence ID" value="SBT05725.1"/>
    <property type="molecule type" value="Genomic_DNA"/>
</dbReference>
<evidence type="ECO:0000313" key="1">
    <source>
        <dbReference type="EMBL" id="SBT05725.1"/>
    </source>
</evidence>
<organism evidence="1 2">
    <name type="scientific">Candidatus Accumulibacter aalborgensis</name>
    <dbReference type="NCBI Taxonomy" id="1860102"/>
    <lineage>
        <taxon>Bacteria</taxon>
        <taxon>Pseudomonadati</taxon>
        <taxon>Pseudomonadota</taxon>
        <taxon>Betaproteobacteria</taxon>
        <taxon>Candidatus Accumulibacter</taxon>
    </lineage>
</organism>
<sequence length="81" mass="8393">MNAETWTGPMEEEGAILTACRMQSTFAPAAAALLASAQSAVPARCTLGTAIAPSIGAGCPAALWARRWPKVVSFTLLLQFA</sequence>
<proteinExistence type="predicted"/>
<name>A0A1A8XKQ2_9PROT</name>
<evidence type="ECO:0000313" key="2">
    <source>
        <dbReference type="Proteomes" id="UP000199169"/>
    </source>
</evidence>